<dbReference type="GO" id="GO:0005525">
    <property type="term" value="F:GTP binding"/>
    <property type="evidence" value="ECO:0007669"/>
    <property type="project" value="UniProtKB-KW"/>
</dbReference>
<dbReference type="AlphaFoldDB" id="A0A1R1L705"/>
<sequence length="438" mass="45796">MTTHSSVVTRVATTSLPCRYGVFDMLGFIDDAGIEHVVLAQGDLASDEAGPPMVRVHSECLTGDGFGSWRCDCGDQLDAALATIAAVGRGAVVYLRGHEGRGIGLAEKLRAYELQDAGMDTVDANLALGHEEDARTYHAAAAILASLGATRISLLSGNPAKQLALEALGIEVVGRHNLAVPTRAENERYLATKRARMRHDPAADTDLELLGRYGDITGTDPVVIAQMGQSADGFIAARSGDGAELTSVEDREHLHRLRALVDAVVVGASTVAADDPRLTVRSVTGADPVRVVVDPSARTSPAARVLTDGAAPTLWLVGEDAPIPSVPAHVTVLRLPEQRDGFAPAAILARLAERGLGRVLIEGGGRTVSRFLTAGAIDHLFLTVAPVLIGDGVPGVRFSGADRLDGAVRPPSRSFPLGPDTCLHFDLRTGRAKGPAAA</sequence>
<dbReference type="Pfam" id="PF01872">
    <property type="entry name" value="RibD_C"/>
    <property type="match status" value="1"/>
</dbReference>
<feature type="binding site" evidence="11">
    <location>
        <position position="60"/>
    </location>
    <ligand>
        <name>Zn(2+)</name>
        <dbReference type="ChEBI" id="CHEBI:29105"/>
        <note>catalytic</note>
    </ligand>
</feature>
<dbReference type="GO" id="GO:0008703">
    <property type="term" value="F:5-amino-6-(5-phosphoribosylamino)uracil reductase activity"/>
    <property type="evidence" value="ECO:0007669"/>
    <property type="project" value="InterPro"/>
</dbReference>
<comment type="function">
    <text evidence="9 11">Catalyzes the conversion of GTP to 2,5-diamino-6-ribosylamino-4(3H)-pyrimidinone 5'-phosphate (DARP), formate and pyrophosphate.</text>
</comment>
<evidence type="ECO:0000259" key="13">
    <source>
        <dbReference type="Pfam" id="PF01872"/>
    </source>
</evidence>
<dbReference type="GO" id="GO:0008270">
    <property type="term" value="F:zinc ion binding"/>
    <property type="evidence" value="ECO:0007669"/>
    <property type="project" value="UniProtKB-UniRule"/>
</dbReference>
<feature type="binding site" evidence="11">
    <location>
        <position position="156"/>
    </location>
    <ligand>
        <name>GTP</name>
        <dbReference type="ChEBI" id="CHEBI:37565"/>
    </ligand>
</feature>
<keyword evidence="4 11" id="KW-0479">Metal-binding</keyword>
<feature type="binding site" evidence="11">
    <location>
        <begin position="99"/>
        <end position="101"/>
    </location>
    <ligand>
        <name>GTP</name>
        <dbReference type="ChEBI" id="CHEBI:37565"/>
    </ligand>
</feature>
<dbReference type="InterPro" id="IPR000926">
    <property type="entry name" value="RibA"/>
</dbReference>
<evidence type="ECO:0000256" key="1">
    <source>
        <dbReference type="ARBA" id="ARBA00004853"/>
    </source>
</evidence>
<dbReference type="NCBIfam" id="NF001591">
    <property type="entry name" value="PRK00393.1"/>
    <property type="match status" value="1"/>
</dbReference>
<evidence type="ECO:0000313" key="14">
    <source>
        <dbReference type="EMBL" id="OMH23330.1"/>
    </source>
</evidence>
<dbReference type="STRING" id="554083.BKD30_13415"/>
<feature type="active site" description="Nucleophile" evidence="11">
    <location>
        <position position="135"/>
    </location>
</feature>
<dbReference type="PANTHER" id="PTHR21327">
    <property type="entry name" value="GTP CYCLOHYDROLASE II-RELATED"/>
    <property type="match status" value="1"/>
</dbReference>
<accession>A0A1R1L705</accession>
<reference evidence="14 15" key="1">
    <citation type="submission" date="2016-12" db="EMBL/GenBank/DDBJ databases">
        <title>Draft genome of Tersicoccus phoenicis 1P05MA.</title>
        <authorList>
            <person name="Nakajima Y."/>
            <person name="Yoshizawa S."/>
            <person name="Nakamura K."/>
            <person name="Ogura Y."/>
            <person name="Hayashi T."/>
            <person name="Kogure K."/>
        </authorList>
    </citation>
    <scope>NUCLEOTIDE SEQUENCE [LARGE SCALE GENOMIC DNA]</scope>
    <source>
        <strain evidence="14 15">1p05MA</strain>
    </source>
</reference>
<dbReference type="InterPro" id="IPR036144">
    <property type="entry name" value="RibA-like_sf"/>
</dbReference>
<dbReference type="GO" id="GO:0009231">
    <property type="term" value="P:riboflavin biosynthetic process"/>
    <property type="evidence" value="ECO:0007669"/>
    <property type="project" value="UniProtKB-UniRule"/>
</dbReference>
<feature type="domain" description="GTP cyclohydrolase II" evidence="12">
    <location>
        <begin position="10"/>
        <end position="175"/>
    </location>
</feature>
<organism evidence="14 15">
    <name type="scientific">Tersicoccus phoenicis</name>
    <dbReference type="NCBI Taxonomy" id="554083"/>
    <lineage>
        <taxon>Bacteria</taxon>
        <taxon>Bacillati</taxon>
        <taxon>Actinomycetota</taxon>
        <taxon>Actinomycetes</taxon>
        <taxon>Micrococcales</taxon>
        <taxon>Micrococcaceae</taxon>
        <taxon>Tersicoccus</taxon>
    </lineage>
</organism>
<dbReference type="InterPro" id="IPR024072">
    <property type="entry name" value="DHFR-like_dom_sf"/>
</dbReference>
<feature type="binding site" evidence="11">
    <location>
        <position position="71"/>
    </location>
    <ligand>
        <name>Zn(2+)</name>
        <dbReference type="ChEBI" id="CHEBI:29105"/>
        <note>catalytic</note>
    </ligand>
</feature>
<dbReference type="HAMAP" id="MF_00179">
    <property type="entry name" value="RibA"/>
    <property type="match status" value="1"/>
</dbReference>
<dbReference type="FunFam" id="3.40.50.10990:FF:000001">
    <property type="entry name" value="Riboflavin biosynthesis protein RibBA"/>
    <property type="match status" value="1"/>
</dbReference>
<comment type="pathway">
    <text evidence="1 11">Cofactor biosynthesis; riboflavin biosynthesis; 5-amino-6-(D-ribitylamino)uracil from GTP: step 1/4.</text>
</comment>
<evidence type="ECO:0000256" key="2">
    <source>
        <dbReference type="ARBA" id="ARBA00005520"/>
    </source>
</evidence>
<dbReference type="RefSeq" id="WP_076705349.1">
    <property type="nucleotide sequence ID" value="NZ_MRDE01000076.1"/>
</dbReference>
<name>A0A1R1L705_9MICC</name>
<keyword evidence="15" id="KW-1185">Reference proteome</keyword>
<dbReference type="Gene3D" id="3.40.50.10990">
    <property type="entry name" value="GTP cyclohydrolase II"/>
    <property type="match status" value="1"/>
</dbReference>
<protein>
    <recommendedName>
        <fullName evidence="11">GTP cyclohydrolase-2</fullName>
        <ecNumber evidence="11">3.5.4.25</ecNumber>
    </recommendedName>
    <alternativeName>
        <fullName evidence="11">GTP cyclohydrolase II</fullName>
    </alternativeName>
</protein>
<evidence type="ECO:0000256" key="8">
    <source>
        <dbReference type="ARBA" id="ARBA00023134"/>
    </source>
</evidence>
<keyword evidence="6 11" id="KW-0378">Hydrolase</keyword>
<evidence type="ECO:0000256" key="5">
    <source>
        <dbReference type="ARBA" id="ARBA00022741"/>
    </source>
</evidence>
<dbReference type="UniPathway" id="UPA00275">
    <property type="reaction ID" value="UER00400"/>
</dbReference>
<feature type="active site" description="Proton acceptor" evidence="11">
    <location>
        <position position="133"/>
    </location>
</feature>
<dbReference type="EMBL" id="MRDE01000076">
    <property type="protein sequence ID" value="OMH23330.1"/>
    <property type="molecule type" value="Genomic_DNA"/>
</dbReference>
<gene>
    <name evidence="11" type="primary">ribA</name>
    <name evidence="14" type="ORF">BKD30_13415</name>
</gene>
<dbReference type="GO" id="GO:0005829">
    <property type="term" value="C:cytosol"/>
    <property type="evidence" value="ECO:0007669"/>
    <property type="project" value="TreeGrafter"/>
</dbReference>
<dbReference type="Proteomes" id="UP000187085">
    <property type="component" value="Unassembled WGS sequence"/>
</dbReference>
<dbReference type="CDD" id="cd00641">
    <property type="entry name" value="GTP_cyclohydro2"/>
    <property type="match status" value="1"/>
</dbReference>
<dbReference type="EC" id="3.5.4.25" evidence="11"/>
<comment type="catalytic activity">
    <reaction evidence="10 11">
        <text>GTP + 4 H2O = 2,5-diamino-6-hydroxy-4-(5-phosphoribosylamino)-pyrimidine + formate + 2 phosphate + 3 H(+)</text>
        <dbReference type="Rhea" id="RHEA:23704"/>
        <dbReference type="ChEBI" id="CHEBI:15377"/>
        <dbReference type="ChEBI" id="CHEBI:15378"/>
        <dbReference type="ChEBI" id="CHEBI:15740"/>
        <dbReference type="ChEBI" id="CHEBI:37565"/>
        <dbReference type="ChEBI" id="CHEBI:43474"/>
        <dbReference type="ChEBI" id="CHEBI:58614"/>
        <dbReference type="EC" id="3.5.4.25"/>
    </reaction>
</comment>
<dbReference type="InterPro" id="IPR032677">
    <property type="entry name" value="GTP_cyclohydro_II"/>
</dbReference>
<feature type="binding site" evidence="11">
    <location>
        <begin position="55"/>
        <end position="59"/>
    </location>
    <ligand>
        <name>GTP</name>
        <dbReference type="ChEBI" id="CHEBI:37565"/>
    </ligand>
</feature>
<dbReference type="SUPFAM" id="SSF142695">
    <property type="entry name" value="RibA-like"/>
    <property type="match status" value="1"/>
</dbReference>
<feature type="binding site" evidence="11">
    <location>
        <position position="73"/>
    </location>
    <ligand>
        <name>Zn(2+)</name>
        <dbReference type="ChEBI" id="CHEBI:29105"/>
        <note>catalytic</note>
    </ligand>
</feature>
<evidence type="ECO:0000256" key="6">
    <source>
        <dbReference type="ARBA" id="ARBA00022801"/>
    </source>
</evidence>
<keyword evidence="3 11" id="KW-0686">Riboflavin biosynthesis</keyword>
<dbReference type="Gene3D" id="3.40.430.10">
    <property type="entry name" value="Dihydrofolate Reductase, subunit A"/>
    <property type="match status" value="1"/>
</dbReference>
<dbReference type="Pfam" id="PF00925">
    <property type="entry name" value="GTP_cyclohydro2"/>
    <property type="match status" value="1"/>
</dbReference>
<dbReference type="GO" id="GO:0008686">
    <property type="term" value="F:3,4-dihydroxy-2-butanone-4-phosphate synthase activity"/>
    <property type="evidence" value="ECO:0007669"/>
    <property type="project" value="TreeGrafter"/>
</dbReference>
<evidence type="ECO:0000256" key="10">
    <source>
        <dbReference type="ARBA" id="ARBA00049295"/>
    </source>
</evidence>
<evidence type="ECO:0000313" key="15">
    <source>
        <dbReference type="Proteomes" id="UP000187085"/>
    </source>
</evidence>
<feature type="binding site" evidence="11">
    <location>
        <position position="76"/>
    </location>
    <ligand>
        <name>GTP</name>
        <dbReference type="ChEBI" id="CHEBI:37565"/>
    </ligand>
</feature>
<keyword evidence="5 11" id="KW-0547">Nucleotide-binding</keyword>
<comment type="similarity">
    <text evidence="11">Belongs to the GTP cyclohydrolase II family.</text>
</comment>
<dbReference type="InterPro" id="IPR002734">
    <property type="entry name" value="RibDG_C"/>
</dbReference>
<comment type="caution">
    <text evidence="14">The sequence shown here is derived from an EMBL/GenBank/DDBJ whole genome shotgun (WGS) entry which is preliminary data.</text>
</comment>
<dbReference type="GO" id="GO:0003935">
    <property type="term" value="F:GTP cyclohydrolase II activity"/>
    <property type="evidence" value="ECO:0007669"/>
    <property type="project" value="UniProtKB-UniRule"/>
</dbReference>
<comment type="similarity">
    <text evidence="2">In the N-terminal section; belongs to the DHBP synthase family.</text>
</comment>
<dbReference type="PANTHER" id="PTHR21327:SF18">
    <property type="entry name" value="3,4-DIHYDROXY-2-BUTANONE 4-PHOSPHATE SYNTHASE"/>
    <property type="match status" value="1"/>
</dbReference>
<keyword evidence="7 11" id="KW-0862">Zinc</keyword>
<dbReference type="OrthoDB" id="9793111at2"/>
<feature type="binding site" evidence="11">
    <location>
        <position position="161"/>
    </location>
    <ligand>
        <name>GTP</name>
        <dbReference type="ChEBI" id="CHEBI:37565"/>
    </ligand>
</feature>
<evidence type="ECO:0000256" key="7">
    <source>
        <dbReference type="ARBA" id="ARBA00022833"/>
    </source>
</evidence>
<evidence type="ECO:0000259" key="12">
    <source>
        <dbReference type="Pfam" id="PF00925"/>
    </source>
</evidence>
<evidence type="ECO:0000256" key="3">
    <source>
        <dbReference type="ARBA" id="ARBA00022619"/>
    </source>
</evidence>
<proteinExistence type="inferred from homology"/>
<evidence type="ECO:0000256" key="4">
    <source>
        <dbReference type="ARBA" id="ARBA00022723"/>
    </source>
</evidence>
<feature type="domain" description="Bacterial bifunctional deaminase-reductase C-terminal" evidence="13">
    <location>
        <begin position="221"/>
        <end position="392"/>
    </location>
</feature>
<dbReference type="SUPFAM" id="SSF53597">
    <property type="entry name" value="Dihydrofolate reductase-like"/>
    <property type="match status" value="1"/>
</dbReference>
<comment type="cofactor">
    <cofactor evidence="11">
        <name>Zn(2+)</name>
        <dbReference type="ChEBI" id="CHEBI:29105"/>
    </cofactor>
    <text evidence="11">Binds 1 zinc ion per subunit.</text>
</comment>
<feature type="binding site" evidence="11">
    <location>
        <position position="121"/>
    </location>
    <ligand>
        <name>GTP</name>
        <dbReference type="ChEBI" id="CHEBI:37565"/>
    </ligand>
</feature>
<evidence type="ECO:0000256" key="9">
    <source>
        <dbReference type="ARBA" id="ARBA00043932"/>
    </source>
</evidence>
<evidence type="ECO:0000256" key="11">
    <source>
        <dbReference type="HAMAP-Rule" id="MF_00179"/>
    </source>
</evidence>
<keyword evidence="8 11" id="KW-0342">GTP-binding</keyword>